<feature type="region of interest" description="Disordered" evidence="11">
    <location>
        <begin position="1345"/>
        <end position="1728"/>
    </location>
</feature>
<evidence type="ECO:0000256" key="6">
    <source>
        <dbReference type="ARBA" id="ARBA00022701"/>
    </source>
</evidence>
<dbReference type="Pfam" id="PF00595">
    <property type="entry name" value="PDZ"/>
    <property type="match status" value="1"/>
</dbReference>
<feature type="region of interest" description="Disordered" evidence="11">
    <location>
        <begin position="563"/>
        <end position="653"/>
    </location>
</feature>
<gene>
    <name evidence="15" type="primary">SHROOM3</name>
</gene>
<dbReference type="OrthoDB" id="10063560at2759"/>
<dbReference type="InterPro" id="IPR001478">
    <property type="entry name" value="PDZ"/>
</dbReference>
<sequence>MRMLDNINRGIISSSKGSLAHKGRYIYLEALLHGGAPWGFTLKGGLEHGEPLIISKIEEGGKADSLNSKLQPGDEVVNINEVNLSSSRQKAISLVKGSCKTLKLVVRRDTLATKDRTDITASHSLNSERLRSDLQYDKAGGVKLRLKNRRSDPVGRPHSWHSAKFIENQPDLSMMQISQGMIGSPWHQAYHSSSSTSDLSSYDHGYLRRSPDQYSSRGSMESLDHTPAGYAQHPCHLSPAKSTNSIDQLAHLHSKRDSAYSSFSTNSSIPEYAAPAFCKERSYSMENVHSRGRPQEGGMRQADIRYIKTVYNAQRGVSEEYEVKSSALQPSYEAQAKGYSSNRFHGSHKGPQTRSSSDSESLCMKAPPLPPTRSDSYAAIRHHERPSSWSSHEHRKSCRTHPKGAWSHLGQGTPPPGHLQKSAFLEGQLHTVMEKSPESSPTVKPKQVYSQAAQPGQPLLPTGVYPVPSPEPHFAQVPHPSANHSGMLYPALAKESGYAPPPAPSPASYEKAAPCRPHSGLDENGNQSIPNKAAIFYQPEYVPPVSGKKKEVGDTATKFALYRSHPQAYATSPRQDESEPSHKAASVIQENMRNAQLSNHSPQPWLSQPRYVNDGNHSFQSQDCGSEEQLEDKDPNLQRDFTTQNQWSSGKTKQYGFSSLQNIPESTKLQNNMELKEVRPGKSYAGAKWHYINYSGQEEKENQGHIPEYWQDQEWQGLEATWDATEHLHGVEPKYEEPSSLPPKSSDFGIRRLSSSSTQSIQNSQYGRMEPRKVRCSVLEKVSKIEQREQGTQRPQNLSSNCFGQNYVSNKPSLNAVEEIQNRHNSQEHGQFLDEHNRVISVNSSGQNPYMHHPNERGTGKAERANWHSSEQQMAATTTVLAVSPEQNIYHGGPSENQSGHLQRSRSTFQLVEEPEREIVWKVNVQDVNNSQLDIPFNRAYRNSIKDAQSKVLRATSFRRKDLNINPPVGKEPKRRVQRPASAHLGMRSSAASPHTPKERHSITPTETKMDYTNKESLPGPLHVPRIGSRKRLTAEQKKRSYSEPEKMNEVGVSDSELSPFSLQKQVLQFVFPENTVADRRKIFERENKACSTINLSKPELKQLQQNALADYIERKTGKRPSSASQDISLPYEGSQVPYFQTSGQDGQSLSSSSSMNSLQDQNLYHHRESLDRVSRTGRGIVTLPPGLTGCFDLHEFDKKKKTSHRNSSGSKSSFPNWLKADRHHEHRANLELSKGTQTDLDICDQPCPDHQPREKKAHSKKPGKSASAEDLLDRSENQAVAVHVRSRSSPSADKKCQDLLMAENPDFSRFVKDPFYVVGAGTRLFGSKERSQMEKSAFTHYHPHLHRGSAGVNSPSALNESQKVLEPPRHLGRTSAFSTPSTETKGRRSDSKQGTRHIGLSRSGWSSPNVTNSMSSPTDFQVAAEGIVPKRQSRSGKDNHSKVQAQILENTTSTPEESTEEASWRWKGSVSQRHPPPKLKWLKESGVSRSSVSPQTPGQKVFPRWQSFPSQSSSCSDPETPSSQGRLSLHISESCLQISPPPFPQEESDDDVFLKEGQPCATGPALESPPHPLPPPVPEGSPSTIAGDMEEFPPPPAAILEADEPVAQNSTNLGEEESAARNLKRFPKSVSEKEKEPNTAATKSGHPAPLPPITSSGSKTNGATPSLEARQPQNPASQDSVDNAPLNPPPESENEGTESYTGKMKSPEDIKDEALAKEIIHKDKSLASILDPDSKMKTTMDLMEGIFPSGDRLVKENKKRKAMQKRPNSPTSSSVPDDNRKDEPAVKEPAMTLVPCPAYYNMSGPKAELLNKIKDMPDEVSEDDKEVDINEKKAELIESLSHKMETLKDAKESLLADIKLNNALGEEVEVLVSGLCKPNEFEKYKMFIGDLDKLVSLLLSLSGRLARVENVLSSLSEDADNQERNSLNEKRKMLAGQHEDACELKENLDRRERVVLDILCNYLSEEQLRDYQHFVKMKSALLIEQRELDDKIKLGQEQLKCLRESLPSDFILPSKKASEPSETSSSHRPPPPTSSL</sequence>
<keyword evidence="7 9" id="KW-0009">Actin-binding</keyword>
<dbReference type="PROSITE" id="PS51307">
    <property type="entry name" value="ASD2"/>
    <property type="match status" value="1"/>
</dbReference>
<dbReference type="GO" id="GO:0007015">
    <property type="term" value="P:actin filament organization"/>
    <property type="evidence" value="ECO:0000318"/>
    <property type="project" value="GO_Central"/>
</dbReference>
<keyword evidence="5" id="KW-0597">Phosphoprotein</keyword>
<dbReference type="PROSITE" id="PS51306">
    <property type="entry name" value="ASD1"/>
    <property type="match status" value="1"/>
</dbReference>
<dbReference type="PROSITE" id="PS50106">
    <property type="entry name" value="PDZ"/>
    <property type="match status" value="1"/>
</dbReference>
<feature type="compositionally biased region" description="Polar residues" evidence="11">
    <location>
        <begin position="338"/>
        <end position="360"/>
    </location>
</feature>
<dbReference type="Gene3D" id="6.10.250.3120">
    <property type="match status" value="1"/>
</dbReference>
<feature type="compositionally biased region" description="Polar residues" evidence="11">
    <location>
        <begin position="639"/>
        <end position="653"/>
    </location>
</feature>
<feature type="region of interest" description="Disordered" evidence="11">
    <location>
        <begin position="496"/>
        <end position="526"/>
    </location>
</feature>
<keyword evidence="8" id="KW-0206">Cytoskeleton</keyword>
<feature type="region of interest" description="Disordered" evidence="11">
    <location>
        <begin position="1136"/>
        <end position="1161"/>
    </location>
</feature>
<accession>A0A803TWN1</accession>
<evidence type="ECO:0000256" key="2">
    <source>
        <dbReference type="ARBA" id="ARBA00006469"/>
    </source>
</evidence>
<dbReference type="PANTHER" id="PTHR15012">
    <property type="entry name" value="APICAL PROTEIN/SHROOM-RELATED"/>
    <property type="match status" value="1"/>
</dbReference>
<dbReference type="InParanoid" id="A0A803TWN1"/>
<reference evidence="15" key="2">
    <citation type="submission" date="2025-08" db="UniProtKB">
        <authorList>
            <consortium name="Ensembl"/>
        </authorList>
    </citation>
    <scope>IDENTIFICATION</scope>
</reference>
<dbReference type="PANTHER" id="PTHR15012:SF33">
    <property type="entry name" value="PROTEIN SHROOM3"/>
    <property type="match status" value="1"/>
</dbReference>
<dbReference type="Bgee" id="ENSACAG00000012483">
    <property type="expression patterns" value="Expressed in hemipenis and 9 other cell types or tissues"/>
</dbReference>
<feature type="compositionally biased region" description="Basic and acidic residues" evidence="11">
    <location>
        <begin position="1778"/>
        <end position="1787"/>
    </location>
</feature>
<dbReference type="GO" id="GO:0005874">
    <property type="term" value="C:microtubule"/>
    <property type="evidence" value="ECO:0007669"/>
    <property type="project" value="UniProtKB-KW"/>
</dbReference>
<dbReference type="GO" id="GO:0051015">
    <property type="term" value="F:actin filament binding"/>
    <property type="evidence" value="ECO:0000318"/>
    <property type="project" value="GO_Central"/>
</dbReference>
<dbReference type="CTD" id="57619"/>
<evidence type="ECO:0000313" key="16">
    <source>
        <dbReference type="Proteomes" id="UP000001646"/>
    </source>
</evidence>
<feature type="compositionally biased region" description="Polar residues" evidence="11">
    <location>
        <begin position="1488"/>
        <end position="1499"/>
    </location>
</feature>
<keyword evidence="6" id="KW-0493">Microtubule</keyword>
<feature type="compositionally biased region" description="Basic and acidic residues" evidence="11">
    <location>
        <begin position="1385"/>
        <end position="1394"/>
    </location>
</feature>
<evidence type="ECO:0000256" key="7">
    <source>
        <dbReference type="ARBA" id="ARBA00023203"/>
    </source>
</evidence>
<dbReference type="FunFam" id="2.30.42.10:FF:000100">
    <property type="entry name" value="Shroom family member 2"/>
    <property type="match status" value="1"/>
</dbReference>
<evidence type="ECO:0000256" key="1">
    <source>
        <dbReference type="ARBA" id="ARBA00004245"/>
    </source>
</evidence>
<organism evidence="15 16">
    <name type="scientific">Anolis carolinensis</name>
    <name type="common">Green anole</name>
    <name type="synonym">American chameleon</name>
    <dbReference type="NCBI Taxonomy" id="28377"/>
    <lineage>
        <taxon>Eukaryota</taxon>
        <taxon>Metazoa</taxon>
        <taxon>Chordata</taxon>
        <taxon>Craniata</taxon>
        <taxon>Vertebrata</taxon>
        <taxon>Euteleostomi</taxon>
        <taxon>Lepidosauria</taxon>
        <taxon>Squamata</taxon>
        <taxon>Bifurcata</taxon>
        <taxon>Unidentata</taxon>
        <taxon>Episquamata</taxon>
        <taxon>Toxicofera</taxon>
        <taxon>Iguania</taxon>
        <taxon>Dactyloidae</taxon>
        <taxon>Anolis</taxon>
    </lineage>
</organism>
<protein>
    <submittedName>
        <fullName evidence="15">Shroom family member 3</fullName>
    </submittedName>
</protein>
<feature type="compositionally biased region" description="Polar residues" evidence="11">
    <location>
        <begin position="1404"/>
        <end position="1420"/>
    </location>
</feature>
<feature type="coiled-coil region" evidence="10">
    <location>
        <begin position="1906"/>
        <end position="1933"/>
    </location>
</feature>
<feature type="region of interest" description="Disordered" evidence="11">
    <location>
        <begin position="2012"/>
        <end position="2037"/>
    </location>
</feature>
<dbReference type="GO" id="GO:0030864">
    <property type="term" value="C:cortical actin cytoskeleton"/>
    <property type="evidence" value="ECO:0000318"/>
    <property type="project" value="GO_Central"/>
</dbReference>
<feature type="domain" description="ASD2" evidence="14">
    <location>
        <begin position="1714"/>
        <end position="2008"/>
    </location>
</feature>
<evidence type="ECO:0000256" key="3">
    <source>
        <dbReference type="ARBA" id="ARBA00022473"/>
    </source>
</evidence>
<feature type="region of interest" description="Disordered" evidence="11">
    <location>
        <begin position="1746"/>
        <end position="1787"/>
    </location>
</feature>
<evidence type="ECO:0000256" key="5">
    <source>
        <dbReference type="ARBA" id="ARBA00022553"/>
    </source>
</evidence>
<feature type="coiled-coil region" evidence="10">
    <location>
        <begin position="1831"/>
        <end position="1858"/>
    </location>
</feature>
<feature type="compositionally biased region" description="Pro residues" evidence="11">
    <location>
        <begin position="1568"/>
        <end position="1580"/>
    </location>
</feature>
<keyword evidence="10" id="KW-0175">Coiled coil</keyword>
<comment type="subcellular location">
    <subcellularLocation>
        <location evidence="1">Cytoplasm</location>
        <location evidence="1">Cytoskeleton</location>
    </subcellularLocation>
</comment>
<dbReference type="Ensembl" id="ENSACAT00000050672.1">
    <property type="protein sequence ID" value="ENSACAP00000039621.1"/>
    <property type="gene ID" value="ENSACAG00000012483.4"/>
</dbReference>
<reference evidence="15" key="3">
    <citation type="submission" date="2025-09" db="UniProtKB">
        <authorList>
            <consortium name="Ensembl"/>
        </authorList>
    </citation>
    <scope>IDENTIFICATION</scope>
</reference>
<dbReference type="Proteomes" id="UP000001646">
    <property type="component" value="Chromosome 5"/>
</dbReference>
<dbReference type="InterPro" id="IPR014800">
    <property type="entry name" value="ASD1_dom"/>
</dbReference>
<dbReference type="InterPro" id="IPR014799">
    <property type="entry name" value="ASD2_dom"/>
</dbReference>
<feature type="compositionally biased region" description="Polar residues" evidence="11">
    <location>
        <begin position="1767"/>
        <end position="1777"/>
    </location>
</feature>
<evidence type="ECO:0000256" key="9">
    <source>
        <dbReference type="PROSITE-ProRule" id="PRU00637"/>
    </source>
</evidence>
<reference evidence="15 16" key="1">
    <citation type="submission" date="2009-12" db="EMBL/GenBank/DDBJ databases">
        <title>The Genome Sequence of Anolis carolinensis (Green Anole Lizard).</title>
        <authorList>
            <consortium name="The Genome Sequencing Platform"/>
            <person name="Di Palma F."/>
            <person name="Alfoldi J."/>
            <person name="Heiman D."/>
            <person name="Young S."/>
            <person name="Grabherr M."/>
            <person name="Johnson J."/>
            <person name="Lander E.S."/>
            <person name="Lindblad-Toh K."/>
        </authorList>
    </citation>
    <scope>NUCLEOTIDE SEQUENCE [LARGE SCALE GENOMIC DNA]</scope>
    <source>
        <strain evidence="15 16">JBL SC #1</strain>
    </source>
</reference>
<dbReference type="KEGG" id="acs:100557232"/>
<dbReference type="CDD" id="cd06750">
    <property type="entry name" value="PDZ_shroom2_3_4-like"/>
    <property type="match status" value="1"/>
</dbReference>
<dbReference type="GeneTree" id="ENSGT00940000157778"/>
<evidence type="ECO:0000256" key="11">
    <source>
        <dbReference type="SAM" id="MobiDB-lite"/>
    </source>
</evidence>
<feature type="compositionally biased region" description="Polar residues" evidence="11">
    <location>
        <begin position="1672"/>
        <end position="1682"/>
    </location>
</feature>
<feature type="region of interest" description="Disordered" evidence="11">
    <location>
        <begin position="193"/>
        <end position="242"/>
    </location>
</feature>
<keyword evidence="16" id="KW-1185">Reference proteome</keyword>
<feature type="domain" description="PDZ" evidence="12">
    <location>
        <begin position="25"/>
        <end position="110"/>
    </location>
</feature>
<feature type="domain" description="ASD1" evidence="13">
    <location>
        <begin position="945"/>
        <end position="1052"/>
    </location>
</feature>
<feature type="compositionally biased region" description="Polar residues" evidence="11">
    <location>
        <begin position="1654"/>
        <end position="1665"/>
    </location>
</feature>
<feature type="compositionally biased region" description="Low complexity" evidence="11">
    <location>
        <begin position="1143"/>
        <end position="1161"/>
    </location>
</feature>
<feature type="compositionally biased region" description="Basic residues" evidence="11">
    <location>
        <begin position="393"/>
        <end position="402"/>
    </location>
</feature>
<evidence type="ECO:0000256" key="4">
    <source>
        <dbReference type="ARBA" id="ARBA00022490"/>
    </source>
</evidence>
<keyword evidence="4" id="KW-0963">Cytoplasm</keyword>
<dbReference type="InterPro" id="IPR027685">
    <property type="entry name" value="Shroom_fam"/>
</dbReference>
<comment type="similarity">
    <text evidence="2">Belongs to the shroom family.</text>
</comment>
<feature type="compositionally biased region" description="Low complexity" evidence="11">
    <location>
        <begin position="1507"/>
        <end position="1525"/>
    </location>
</feature>
<dbReference type="GO" id="GO:0005912">
    <property type="term" value="C:adherens junction"/>
    <property type="evidence" value="ECO:0000318"/>
    <property type="project" value="GO_Central"/>
</dbReference>
<evidence type="ECO:0000259" key="12">
    <source>
        <dbReference type="PROSITE" id="PS50106"/>
    </source>
</evidence>
<feature type="compositionally biased region" description="Polar residues" evidence="11">
    <location>
        <begin position="615"/>
        <end position="624"/>
    </location>
</feature>
<dbReference type="GeneID" id="100557232"/>
<dbReference type="GO" id="GO:0043296">
    <property type="term" value="C:apical junction complex"/>
    <property type="evidence" value="ECO:0000318"/>
    <property type="project" value="GO_Central"/>
</dbReference>
<dbReference type="InterPro" id="IPR036034">
    <property type="entry name" value="PDZ_sf"/>
</dbReference>
<feature type="compositionally biased region" description="Basic and acidic residues" evidence="11">
    <location>
        <begin position="996"/>
        <end position="1014"/>
    </location>
</feature>
<name>A0A803TWN1_ANOCA</name>
<feature type="compositionally biased region" description="Basic residues" evidence="11">
    <location>
        <begin position="1254"/>
        <end position="1264"/>
    </location>
</feature>
<dbReference type="Pfam" id="PF08687">
    <property type="entry name" value="ASD2"/>
    <property type="match status" value="1"/>
</dbReference>
<feature type="compositionally biased region" description="Polar residues" evidence="11">
    <location>
        <begin position="588"/>
        <end position="606"/>
    </location>
</feature>
<dbReference type="SUPFAM" id="SSF50156">
    <property type="entry name" value="PDZ domain-like"/>
    <property type="match status" value="1"/>
</dbReference>
<dbReference type="Pfam" id="PF08688">
    <property type="entry name" value="ASD1"/>
    <property type="match status" value="1"/>
</dbReference>
<feature type="region of interest" description="Disordered" evidence="11">
    <location>
        <begin position="337"/>
        <end position="420"/>
    </location>
</feature>
<evidence type="ECO:0000259" key="13">
    <source>
        <dbReference type="PROSITE" id="PS51306"/>
    </source>
</evidence>
<evidence type="ECO:0000313" key="15">
    <source>
        <dbReference type="Ensembl" id="ENSACAP00000039621.1"/>
    </source>
</evidence>
<feature type="compositionally biased region" description="Basic and acidic residues" evidence="11">
    <location>
        <begin position="1706"/>
        <end position="1726"/>
    </location>
</feature>
<keyword evidence="3" id="KW-0217">Developmental protein</keyword>
<evidence type="ECO:0000259" key="14">
    <source>
        <dbReference type="PROSITE" id="PS51307"/>
    </source>
</evidence>
<dbReference type="SMART" id="SM00228">
    <property type="entry name" value="PDZ"/>
    <property type="match status" value="1"/>
</dbReference>
<evidence type="ECO:0000256" key="10">
    <source>
        <dbReference type="SAM" id="Coils"/>
    </source>
</evidence>
<feature type="region of interest" description="Disordered" evidence="11">
    <location>
        <begin position="1232"/>
        <end position="1275"/>
    </location>
</feature>
<evidence type="ECO:0000256" key="8">
    <source>
        <dbReference type="ARBA" id="ARBA00023212"/>
    </source>
</evidence>
<feature type="region of interest" description="Disordered" evidence="11">
    <location>
        <begin position="963"/>
        <end position="1053"/>
    </location>
</feature>
<dbReference type="GO" id="GO:0016324">
    <property type="term" value="C:apical plasma membrane"/>
    <property type="evidence" value="ECO:0000318"/>
    <property type="project" value="GO_Central"/>
</dbReference>
<feature type="compositionally biased region" description="Basic and acidic residues" evidence="11">
    <location>
        <begin position="1033"/>
        <end position="1049"/>
    </location>
</feature>
<feature type="compositionally biased region" description="Polar residues" evidence="11">
    <location>
        <begin position="1352"/>
        <end position="1363"/>
    </location>
</feature>
<proteinExistence type="inferred from homology"/>
<dbReference type="Gene3D" id="2.30.42.10">
    <property type="match status" value="1"/>
</dbReference>